<dbReference type="EMBL" id="KN847333">
    <property type="protein sequence ID" value="KIW46917.1"/>
    <property type="molecule type" value="Genomic_DNA"/>
</dbReference>
<dbReference type="STRING" id="215243.A0A0D2CAM2"/>
<evidence type="ECO:0000313" key="2">
    <source>
        <dbReference type="EMBL" id="KIW46917.1"/>
    </source>
</evidence>
<feature type="compositionally biased region" description="Polar residues" evidence="1">
    <location>
        <begin position="218"/>
        <end position="293"/>
    </location>
</feature>
<dbReference type="RefSeq" id="XP_016267133.1">
    <property type="nucleotide sequence ID" value="XM_016403236.1"/>
</dbReference>
<dbReference type="GeneID" id="27354612"/>
<evidence type="ECO:0000256" key="1">
    <source>
        <dbReference type="SAM" id="MobiDB-lite"/>
    </source>
</evidence>
<feature type="region of interest" description="Disordered" evidence="1">
    <location>
        <begin position="1"/>
        <end position="122"/>
    </location>
</feature>
<sequence length="453" mass="50008">MLLGPGPPTPMQTDFKPHDYPSYHKPPPTRTYSPPESPRTLSSFFEESRMNNTHRGLPLPAGLSLPPPDRGHSTAPAPLGHLPAPPSQWTGQDDSMRSWLHAKAEEDRRKQEEEKTRQEGLRLDQRRIEQTMLRESLQGGIPPPMVPLIFAGIGGGNLPAHTLEWAQQYLASLSIQNQQQQQQIQAQQQQLQQQQHLQQQVSPDVHRDSRMIPPNPYGSIQPTQPQQSLVSTQPVQAPSHGRNSLSGTQGATSALSRLNTTEFVPTSSTGQGNRQSTHQLHNTPTGASEQSSAPGLFFHHWTPPNHSSGGGQPPTPSGKSTQSSPFSQQPASHLRSDYQHSPKKRKVVTGQTGPAPTSDPSQPMSSRSSREREFSPGQRHHRSDRHSRQNSDASMRDHDMGGRHVPRPSSRQQRRDEAGGVAPGPRRQHTSSSTSGSSDDHPVRYEGYKSETR</sequence>
<accession>A0A0D2CAM2</accession>
<feature type="compositionally biased region" description="Polar residues" evidence="1">
    <location>
        <begin position="30"/>
        <end position="54"/>
    </location>
</feature>
<protein>
    <submittedName>
        <fullName evidence="2">Uncharacterized protein</fullName>
    </submittedName>
</protein>
<organism evidence="2 3">
    <name type="scientific">Exophiala oligosperma</name>
    <dbReference type="NCBI Taxonomy" id="215243"/>
    <lineage>
        <taxon>Eukaryota</taxon>
        <taxon>Fungi</taxon>
        <taxon>Dikarya</taxon>
        <taxon>Ascomycota</taxon>
        <taxon>Pezizomycotina</taxon>
        <taxon>Eurotiomycetes</taxon>
        <taxon>Chaetothyriomycetidae</taxon>
        <taxon>Chaetothyriales</taxon>
        <taxon>Herpotrichiellaceae</taxon>
        <taxon>Exophiala</taxon>
    </lineage>
</organism>
<dbReference type="Proteomes" id="UP000053342">
    <property type="component" value="Unassembled WGS sequence"/>
</dbReference>
<name>A0A0D2CAM2_9EURO</name>
<feature type="region of interest" description="Disordered" evidence="1">
    <location>
        <begin position="195"/>
        <end position="453"/>
    </location>
</feature>
<dbReference type="HOGENOM" id="CLU_026929_4_0_1"/>
<dbReference type="VEuPathDB" id="FungiDB:PV06_02538"/>
<proteinExistence type="predicted"/>
<feature type="compositionally biased region" description="Polar residues" evidence="1">
    <location>
        <begin position="321"/>
        <end position="331"/>
    </location>
</feature>
<reference evidence="2 3" key="1">
    <citation type="submission" date="2015-01" db="EMBL/GenBank/DDBJ databases">
        <title>The Genome Sequence of Exophiala oligosperma CBS72588.</title>
        <authorList>
            <consortium name="The Broad Institute Genomics Platform"/>
            <person name="Cuomo C."/>
            <person name="de Hoog S."/>
            <person name="Gorbushina A."/>
            <person name="Stielow B."/>
            <person name="Teixiera M."/>
            <person name="Abouelleil A."/>
            <person name="Chapman S.B."/>
            <person name="Priest M."/>
            <person name="Young S.K."/>
            <person name="Wortman J."/>
            <person name="Nusbaum C."/>
            <person name="Birren B."/>
        </authorList>
    </citation>
    <scope>NUCLEOTIDE SEQUENCE [LARGE SCALE GENOMIC DNA]</scope>
    <source>
        <strain evidence="2 3">CBS 72588</strain>
    </source>
</reference>
<feature type="compositionally biased region" description="Basic and acidic residues" evidence="1">
    <location>
        <begin position="438"/>
        <end position="453"/>
    </location>
</feature>
<feature type="compositionally biased region" description="Basic and acidic residues" evidence="1">
    <location>
        <begin position="386"/>
        <end position="402"/>
    </location>
</feature>
<keyword evidence="3" id="KW-1185">Reference proteome</keyword>
<feature type="compositionally biased region" description="Basic and acidic residues" evidence="1">
    <location>
        <begin position="102"/>
        <end position="122"/>
    </location>
</feature>
<feature type="compositionally biased region" description="Low complexity" evidence="1">
    <location>
        <begin position="358"/>
        <end position="367"/>
    </location>
</feature>
<gene>
    <name evidence="2" type="ORF">PV06_02538</name>
</gene>
<evidence type="ECO:0000313" key="3">
    <source>
        <dbReference type="Proteomes" id="UP000053342"/>
    </source>
</evidence>
<dbReference type="OrthoDB" id="20105at2759"/>
<feature type="compositionally biased region" description="Pro residues" evidence="1">
    <location>
        <begin position="1"/>
        <end position="10"/>
    </location>
</feature>
<dbReference type="AlphaFoldDB" id="A0A0D2CAM2"/>